<dbReference type="SMART" id="SM00517">
    <property type="entry name" value="PolyA"/>
    <property type="match status" value="1"/>
</dbReference>
<feature type="domain" description="PABC" evidence="2">
    <location>
        <begin position="46"/>
        <end position="123"/>
    </location>
</feature>
<feature type="region of interest" description="Disordered" evidence="1">
    <location>
        <begin position="1"/>
        <end position="21"/>
    </location>
</feature>
<dbReference type="Pfam" id="PF00658">
    <property type="entry name" value="MLLE"/>
    <property type="match status" value="1"/>
</dbReference>
<comment type="caution">
    <text evidence="3">The sequence shown here is derived from an EMBL/GenBank/DDBJ whole genome shotgun (WGS) entry which is preliminary data.</text>
</comment>
<evidence type="ECO:0000313" key="3">
    <source>
        <dbReference type="EMBL" id="GFT09002.1"/>
    </source>
</evidence>
<protein>
    <submittedName>
        <fullName evidence="3">PABC domain-containing protein</fullName>
    </submittedName>
</protein>
<name>A0A8X6TH24_NEPPI</name>
<evidence type="ECO:0000259" key="2">
    <source>
        <dbReference type="PROSITE" id="PS51309"/>
    </source>
</evidence>
<dbReference type="Gene3D" id="1.10.1900.10">
    <property type="entry name" value="c-terminal domain of poly(a) binding protein"/>
    <property type="match status" value="1"/>
</dbReference>
<dbReference type="InterPro" id="IPR002004">
    <property type="entry name" value="PABP_HYD_C"/>
</dbReference>
<dbReference type="Proteomes" id="UP000887013">
    <property type="component" value="Unassembled WGS sequence"/>
</dbReference>
<gene>
    <name evidence="3" type="primary">AVEN_80308_1</name>
    <name evidence="3" type="ORF">NPIL_232321</name>
</gene>
<sequence>MYRKKRRSNNSRSGQAKISAVQPPVAPCQPYVATEAAGSNIQGVGGYTIPYEALYYGDVQQQKEFIGEELYYYICQWYPERAGKLTGMLLELDIETLVLMLRDGKFMRDMVERALKALNDHYAQQRDNVKMDEN</sequence>
<dbReference type="EMBL" id="BMAW01103418">
    <property type="protein sequence ID" value="GFT09002.1"/>
    <property type="molecule type" value="Genomic_DNA"/>
</dbReference>
<dbReference type="PROSITE" id="PS51309">
    <property type="entry name" value="PABC"/>
    <property type="match status" value="1"/>
</dbReference>
<evidence type="ECO:0000313" key="4">
    <source>
        <dbReference type="Proteomes" id="UP000887013"/>
    </source>
</evidence>
<dbReference type="AlphaFoldDB" id="A0A8X6TH24"/>
<dbReference type="SUPFAM" id="SSF63570">
    <property type="entry name" value="PABC (PABP) domain"/>
    <property type="match status" value="1"/>
</dbReference>
<reference evidence="3" key="1">
    <citation type="submission" date="2020-08" db="EMBL/GenBank/DDBJ databases">
        <title>Multicomponent nature underlies the extraordinary mechanical properties of spider dragline silk.</title>
        <authorList>
            <person name="Kono N."/>
            <person name="Nakamura H."/>
            <person name="Mori M."/>
            <person name="Yoshida Y."/>
            <person name="Ohtoshi R."/>
            <person name="Malay A.D."/>
            <person name="Moran D.A.P."/>
            <person name="Tomita M."/>
            <person name="Numata K."/>
            <person name="Arakawa K."/>
        </authorList>
    </citation>
    <scope>NUCLEOTIDE SEQUENCE</scope>
</reference>
<accession>A0A8X6TH24</accession>
<evidence type="ECO:0000256" key="1">
    <source>
        <dbReference type="SAM" id="MobiDB-lite"/>
    </source>
</evidence>
<dbReference type="InterPro" id="IPR036053">
    <property type="entry name" value="PABP-dom"/>
</dbReference>
<dbReference type="OrthoDB" id="7791421at2759"/>
<keyword evidence="4" id="KW-1185">Reference proteome</keyword>
<dbReference type="GO" id="GO:0003723">
    <property type="term" value="F:RNA binding"/>
    <property type="evidence" value="ECO:0007669"/>
    <property type="project" value="InterPro"/>
</dbReference>
<organism evidence="3 4">
    <name type="scientific">Nephila pilipes</name>
    <name type="common">Giant wood spider</name>
    <name type="synonym">Nephila maculata</name>
    <dbReference type="NCBI Taxonomy" id="299642"/>
    <lineage>
        <taxon>Eukaryota</taxon>
        <taxon>Metazoa</taxon>
        <taxon>Ecdysozoa</taxon>
        <taxon>Arthropoda</taxon>
        <taxon>Chelicerata</taxon>
        <taxon>Arachnida</taxon>
        <taxon>Araneae</taxon>
        <taxon>Araneomorphae</taxon>
        <taxon>Entelegynae</taxon>
        <taxon>Araneoidea</taxon>
        <taxon>Nephilidae</taxon>
        <taxon>Nephila</taxon>
    </lineage>
</organism>
<proteinExistence type="predicted"/>